<feature type="chain" id="PRO_5034471757" description="C2H2-type domain-containing protein" evidence="1">
    <location>
        <begin position="26"/>
        <end position="142"/>
    </location>
</feature>
<dbReference type="SMART" id="SM00355">
    <property type="entry name" value="ZnF_C2H2"/>
    <property type="match status" value="1"/>
</dbReference>
<dbReference type="PROSITE" id="PS00028">
    <property type="entry name" value="ZINC_FINGER_C2H2_1"/>
    <property type="match status" value="1"/>
</dbReference>
<evidence type="ECO:0000313" key="3">
    <source>
        <dbReference type="EMBL" id="CAG6778662.1"/>
    </source>
</evidence>
<sequence>MLKLSTTLFKCSCFIFIVLFKSSNAEIQEEDWNELTFVLLTMKCIYKKLQHYVQNKPCLTTPIPLEKLKLASRASIRKRSKKFPCPECNQTCTAFIALWRHMRARHNLDIGSSVARYKPNIVTSVGTEHNLDIASKVVFSGS</sequence>
<keyword evidence="1" id="KW-0732">Signal</keyword>
<reference evidence="3" key="1">
    <citation type="submission" date="2021-05" db="EMBL/GenBank/DDBJ databases">
        <authorList>
            <person name="Alioto T."/>
            <person name="Alioto T."/>
            <person name="Gomez Garrido J."/>
        </authorList>
    </citation>
    <scope>NUCLEOTIDE SEQUENCE</scope>
</reference>
<dbReference type="AlphaFoldDB" id="A0A8D9F6E8"/>
<proteinExistence type="predicted"/>
<feature type="domain" description="C2H2-type" evidence="2">
    <location>
        <begin position="85"/>
        <end position="106"/>
    </location>
</feature>
<evidence type="ECO:0000256" key="1">
    <source>
        <dbReference type="SAM" id="SignalP"/>
    </source>
</evidence>
<feature type="signal peptide" evidence="1">
    <location>
        <begin position="1"/>
        <end position="25"/>
    </location>
</feature>
<evidence type="ECO:0000259" key="2">
    <source>
        <dbReference type="PROSITE" id="PS00028"/>
    </source>
</evidence>
<organism evidence="3">
    <name type="scientific">Cacopsylla melanoneura</name>
    <dbReference type="NCBI Taxonomy" id="428564"/>
    <lineage>
        <taxon>Eukaryota</taxon>
        <taxon>Metazoa</taxon>
        <taxon>Ecdysozoa</taxon>
        <taxon>Arthropoda</taxon>
        <taxon>Hexapoda</taxon>
        <taxon>Insecta</taxon>
        <taxon>Pterygota</taxon>
        <taxon>Neoptera</taxon>
        <taxon>Paraneoptera</taxon>
        <taxon>Hemiptera</taxon>
        <taxon>Sternorrhyncha</taxon>
        <taxon>Psylloidea</taxon>
        <taxon>Psyllidae</taxon>
        <taxon>Psyllinae</taxon>
        <taxon>Cacopsylla</taxon>
    </lineage>
</organism>
<dbReference type="InterPro" id="IPR013087">
    <property type="entry name" value="Znf_C2H2_type"/>
</dbReference>
<name>A0A8D9F6E8_9HEMI</name>
<protein>
    <recommendedName>
        <fullName evidence="2">C2H2-type domain-containing protein</fullName>
    </recommendedName>
</protein>
<dbReference type="EMBL" id="HBUF01610835">
    <property type="protein sequence ID" value="CAG6778662.1"/>
    <property type="molecule type" value="Transcribed_RNA"/>
</dbReference>
<accession>A0A8D9F6E8</accession>